<name>A0A163DE07_PHYB8</name>
<dbReference type="VEuPathDB" id="FungiDB:PHYBLDRAFT_171365"/>
<protein>
    <submittedName>
        <fullName evidence="2">Uncharacterized protein</fullName>
    </submittedName>
</protein>
<organism evidence="2 3">
    <name type="scientific">Phycomyces blakesleeanus (strain ATCC 8743b / DSM 1359 / FGSC 10004 / NBRC 33097 / NRRL 1555)</name>
    <dbReference type="NCBI Taxonomy" id="763407"/>
    <lineage>
        <taxon>Eukaryota</taxon>
        <taxon>Fungi</taxon>
        <taxon>Fungi incertae sedis</taxon>
        <taxon>Mucoromycota</taxon>
        <taxon>Mucoromycotina</taxon>
        <taxon>Mucoromycetes</taxon>
        <taxon>Mucorales</taxon>
        <taxon>Phycomycetaceae</taxon>
        <taxon>Phycomyces</taxon>
    </lineage>
</organism>
<evidence type="ECO:0000313" key="2">
    <source>
        <dbReference type="EMBL" id="OAD70620.1"/>
    </source>
</evidence>
<dbReference type="InParanoid" id="A0A163DE07"/>
<evidence type="ECO:0000256" key="1">
    <source>
        <dbReference type="SAM" id="Phobius"/>
    </source>
</evidence>
<gene>
    <name evidence="2" type="ORF">PHYBLDRAFT_171365</name>
</gene>
<dbReference type="AlphaFoldDB" id="A0A163DE07"/>
<evidence type="ECO:0000313" key="3">
    <source>
        <dbReference type="Proteomes" id="UP000077315"/>
    </source>
</evidence>
<keyword evidence="1" id="KW-0812">Transmembrane</keyword>
<feature type="transmembrane region" description="Helical" evidence="1">
    <location>
        <begin position="97"/>
        <end position="120"/>
    </location>
</feature>
<dbReference type="Proteomes" id="UP000077315">
    <property type="component" value="Unassembled WGS sequence"/>
</dbReference>
<proteinExistence type="predicted"/>
<reference evidence="3" key="1">
    <citation type="submission" date="2015-06" db="EMBL/GenBank/DDBJ databases">
        <title>Expansion of signal transduction pathways in fungi by whole-genome duplication.</title>
        <authorList>
            <consortium name="DOE Joint Genome Institute"/>
            <person name="Corrochano L.M."/>
            <person name="Kuo A."/>
            <person name="Marcet-Houben M."/>
            <person name="Polaino S."/>
            <person name="Salamov A."/>
            <person name="Villalobos J.M."/>
            <person name="Alvarez M.I."/>
            <person name="Avalos J."/>
            <person name="Benito E.P."/>
            <person name="Benoit I."/>
            <person name="Burger G."/>
            <person name="Camino L.P."/>
            <person name="Canovas D."/>
            <person name="Cerda-Olmedo E."/>
            <person name="Cheng J.-F."/>
            <person name="Dominguez A."/>
            <person name="Elias M."/>
            <person name="Eslava A.P."/>
            <person name="Glaser F."/>
            <person name="Grimwood J."/>
            <person name="Gutierrez G."/>
            <person name="Heitman J."/>
            <person name="Henrissat B."/>
            <person name="Iturriaga E.A."/>
            <person name="Lang B.F."/>
            <person name="Lavin J.L."/>
            <person name="Lee S."/>
            <person name="Li W."/>
            <person name="Lindquist E."/>
            <person name="Lopez-Garcia S."/>
            <person name="Luque E.M."/>
            <person name="Marcos A.T."/>
            <person name="Martin J."/>
            <person name="McCluskey K."/>
            <person name="Medina H.R."/>
            <person name="Miralles-Duran A."/>
            <person name="Miyazaki A."/>
            <person name="Munoz-Torres E."/>
            <person name="Oguiza J.A."/>
            <person name="Ohm R."/>
            <person name="Olmedo M."/>
            <person name="Orejas M."/>
            <person name="Ortiz-Castellanos L."/>
            <person name="Pisabarro A.G."/>
            <person name="Rodriguez-Romero J."/>
            <person name="Ruiz-Herrera J."/>
            <person name="Ruiz-Vazquez R."/>
            <person name="Sanz C."/>
            <person name="Schackwitz W."/>
            <person name="Schmutz J."/>
            <person name="Shahriari M."/>
            <person name="Shelest E."/>
            <person name="Silva-Franco F."/>
            <person name="Soanes D."/>
            <person name="Syed K."/>
            <person name="Tagua V.G."/>
            <person name="Talbot N.J."/>
            <person name="Thon M."/>
            <person name="De vries R.P."/>
            <person name="Wiebenga A."/>
            <person name="Yadav J.S."/>
            <person name="Braun E.L."/>
            <person name="Baker S."/>
            <person name="Garre V."/>
            <person name="Horwitz B."/>
            <person name="Torres-Martinez S."/>
            <person name="Idnurm A."/>
            <person name="Herrera-Estrella A."/>
            <person name="Gabaldon T."/>
            <person name="Grigoriev I.V."/>
        </authorList>
    </citation>
    <scope>NUCLEOTIDE SEQUENCE [LARGE SCALE GENOMIC DNA]</scope>
    <source>
        <strain evidence="3">NRRL 1555(-)</strain>
    </source>
</reference>
<keyword evidence="3" id="KW-1185">Reference proteome</keyword>
<keyword evidence="1" id="KW-1133">Transmembrane helix</keyword>
<sequence>MAVVLPFILVGAPIGYFTWTGVFETVDRQVSQLISPQTPDSSVTSPSGVGAVCGVLGSSVVLTKVLLGSSTRHRLFFGPPPPNTSLRMATLYKGFEFLLRSAGIFYGAAAVGATTGRLAVSLRDKKIK</sequence>
<dbReference type="OrthoDB" id="2281003at2759"/>
<dbReference type="RefSeq" id="XP_018288660.1">
    <property type="nucleotide sequence ID" value="XM_018436584.1"/>
</dbReference>
<accession>A0A163DE07</accession>
<dbReference type="GeneID" id="28997490"/>
<keyword evidence="1" id="KW-0472">Membrane</keyword>
<dbReference type="EMBL" id="KV440988">
    <property type="protein sequence ID" value="OAD70620.1"/>
    <property type="molecule type" value="Genomic_DNA"/>
</dbReference>